<name>A0ABS9KNK5_9BACT</name>
<comment type="caution">
    <text evidence="1">The sequence shown here is derived from an EMBL/GenBank/DDBJ whole genome shotgun (WGS) entry which is preliminary data.</text>
</comment>
<protein>
    <submittedName>
        <fullName evidence="1">Uncharacterized protein</fullName>
    </submittedName>
</protein>
<reference evidence="1" key="1">
    <citation type="submission" date="2022-01" db="EMBL/GenBank/DDBJ databases">
        <authorList>
            <person name="Jo J.-H."/>
            <person name="Im W.-T."/>
        </authorList>
    </citation>
    <scope>NUCLEOTIDE SEQUENCE</scope>
    <source>
        <strain evidence="1">NA20</strain>
    </source>
</reference>
<dbReference type="Proteomes" id="UP001165367">
    <property type="component" value="Unassembled WGS sequence"/>
</dbReference>
<dbReference type="RefSeq" id="WP_237869748.1">
    <property type="nucleotide sequence ID" value="NZ_JAKLTR010000003.1"/>
</dbReference>
<organism evidence="1 2">
    <name type="scientific">Terrimonas ginsenosidimutans</name>
    <dbReference type="NCBI Taxonomy" id="2908004"/>
    <lineage>
        <taxon>Bacteria</taxon>
        <taxon>Pseudomonadati</taxon>
        <taxon>Bacteroidota</taxon>
        <taxon>Chitinophagia</taxon>
        <taxon>Chitinophagales</taxon>
        <taxon>Chitinophagaceae</taxon>
        <taxon>Terrimonas</taxon>
    </lineage>
</organism>
<keyword evidence="2" id="KW-1185">Reference proteome</keyword>
<proteinExistence type="predicted"/>
<sequence length="79" mass="9489">MDHQNNPGSPLDEKMMQYWPLLTREQKETILTIIQSFTRPDGHYHTDKYSEELKQALQRVKAGEYYTHQQIKEILKKIK</sequence>
<evidence type="ECO:0000313" key="1">
    <source>
        <dbReference type="EMBL" id="MCG2613869.1"/>
    </source>
</evidence>
<dbReference type="EMBL" id="JAKLTR010000003">
    <property type="protein sequence ID" value="MCG2613869.1"/>
    <property type="molecule type" value="Genomic_DNA"/>
</dbReference>
<accession>A0ABS9KNK5</accession>
<gene>
    <name evidence="1" type="ORF">LZZ85_06235</name>
</gene>
<evidence type="ECO:0000313" key="2">
    <source>
        <dbReference type="Proteomes" id="UP001165367"/>
    </source>
</evidence>